<dbReference type="Pfam" id="PF09917">
    <property type="entry name" value="DUF2147"/>
    <property type="match status" value="1"/>
</dbReference>
<dbReference type="Gene3D" id="2.40.128.520">
    <property type="match status" value="1"/>
</dbReference>
<evidence type="ECO:0000256" key="1">
    <source>
        <dbReference type="SAM" id="SignalP"/>
    </source>
</evidence>
<accession>A0A1A9N0C6</accession>
<evidence type="ECO:0000313" key="6">
    <source>
        <dbReference type="Proteomes" id="UP000078116"/>
    </source>
</evidence>
<name>A0A1A9N0C6_9BURK</name>
<gene>
    <name evidence="4" type="ORF">A6V36_35480</name>
    <name evidence="3" type="ORF">A6V37_36035</name>
</gene>
<dbReference type="AlphaFoldDB" id="A0A1A9N0C6"/>
<feature type="chain" id="PRO_5008393363" description="DUF2147 domain-containing protein" evidence="1">
    <location>
        <begin position="30"/>
        <end position="166"/>
    </location>
</feature>
<feature type="signal peptide" evidence="1">
    <location>
        <begin position="1"/>
        <end position="29"/>
    </location>
</feature>
<dbReference type="InterPro" id="IPR019223">
    <property type="entry name" value="DUF2147"/>
</dbReference>
<keyword evidence="5" id="KW-1185">Reference proteome</keyword>
<dbReference type="PANTHER" id="PTHR36919:SF3">
    <property type="entry name" value="BLL5882 PROTEIN"/>
    <property type="match status" value="1"/>
</dbReference>
<dbReference type="Proteomes" id="UP000077961">
    <property type="component" value="Unassembled WGS sequence"/>
</dbReference>
<proteinExistence type="predicted"/>
<organism evidence="3 6">
    <name type="scientific">Paraburkholderia ginsengiterrae</name>
    <dbReference type="NCBI Taxonomy" id="1462993"/>
    <lineage>
        <taxon>Bacteria</taxon>
        <taxon>Pseudomonadati</taxon>
        <taxon>Pseudomonadota</taxon>
        <taxon>Betaproteobacteria</taxon>
        <taxon>Burkholderiales</taxon>
        <taxon>Burkholderiaceae</taxon>
        <taxon>Paraburkholderia</taxon>
    </lineage>
</organism>
<protein>
    <recommendedName>
        <fullName evidence="2">DUF2147 domain-containing protein</fullName>
    </recommendedName>
</protein>
<evidence type="ECO:0000313" key="4">
    <source>
        <dbReference type="EMBL" id="OAJ55239.1"/>
    </source>
</evidence>
<dbReference type="EMBL" id="LXKA01000364">
    <property type="protein sequence ID" value="OAJ52929.1"/>
    <property type="molecule type" value="Genomic_DNA"/>
</dbReference>
<sequence>MTVRRTVKHMWVSATIAGALLVGATAALADTSGTPVGVWQTIDDRTHEPTALVQIVQNGDGTLSGKIVSGLAGNNSPERRCTECTDERKDQKIEGMTIVKEMKRDNDEWDGGKILDPLNGKEYSCKMHLEAGGQKLVVRGYIGISLLGRSQIWTRHNDVTGASARN</sequence>
<keyword evidence="1" id="KW-0732">Signal</keyword>
<dbReference type="PANTHER" id="PTHR36919">
    <property type="entry name" value="BLR1215 PROTEIN"/>
    <property type="match status" value="1"/>
</dbReference>
<feature type="domain" description="DUF2147" evidence="2">
    <location>
        <begin position="37"/>
        <end position="155"/>
    </location>
</feature>
<dbReference type="EMBL" id="LXJZ01000196">
    <property type="protein sequence ID" value="OAJ55239.1"/>
    <property type="molecule type" value="Genomic_DNA"/>
</dbReference>
<evidence type="ECO:0000313" key="3">
    <source>
        <dbReference type="EMBL" id="OAJ52929.1"/>
    </source>
</evidence>
<dbReference type="STRING" id="1462993.A6V36_35480"/>
<comment type="caution">
    <text evidence="3">The sequence shown here is derived from an EMBL/GenBank/DDBJ whole genome shotgun (WGS) entry which is preliminary data.</text>
</comment>
<dbReference type="RefSeq" id="WP_064270291.1">
    <property type="nucleotide sequence ID" value="NZ_LXJZ01000196.1"/>
</dbReference>
<evidence type="ECO:0000259" key="2">
    <source>
        <dbReference type="Pfam" id="PF09917"/>
    </source>
</evidence>
<evidence type="ECO:0000313" key="5">
    <source>
        <dbReference type="Proteomes" id="UP000077961"/>
    </source>
</evidence>
<reference evidence="5 6" key="1">
    <citation type="submission" date="2016-04" db="EMBL/GenBank/DDBJ databases">
        <title>Reclassification of Paraburkholderia panaciterrae (Farh et al. 2015) Dobritsa &amp; Samadpour 2016 as a later homotypic synonym of Paraburkholderia ginsengiterrae (Farh et al. 2015) Dobritsa &amp; Samadpour 2016.</title>
        <authorList>
            <person name="Dobritsa A.P."/>
            <person name="Kutumbaka K."/>
            <person name="Samadpour M."/>
        </authorList>
    </citation>
    <scope>NUCLEOTIDE SEQUENCE [LARGE SCALE GENOMIC DNA]</scope>
    <source>
        <strain evidence="3 6">DCY85</strain>
        <strain evidence="4 5">DCY85-1</strain>
    </source>
</reference>
<dbReference type="Proteomes" id="UP000078116">
    <property type="component" value="Unassembled WGS sequence"/>
</dbReference>